<dbReference type="EMBL" id="WTPW01001968">
    <property type="protein sequence ID" value="KAF0404382.1"/>
    <property type="molecule type" value="Genomic_DNA"/>
</dbReference>
<dbReference type="OrthoDB" id="2438293at2759"/>
<reference evidence="2 3" key="1">
    <citation type="journal article" date="2019" name="Environ. Microbiol.">
        <title>At the nexus of three kingdoms: the genome of the mycorrhizal fungus Gigaspora margarita provides insights into plant, endobacterial and fungal interactions.</title>
        <authorList>
            <person name="Venice F."/>
            <person name="Ghignone S."/>
            <person name="Salvioli di Fossalunga A."/>
            <person name="Amselem J."/>
            <person name="Novero M."/>
            <person name="Xianan X."/>
            <person name="Sedzielewska Toro K."/>
            <person name="Morin E."/>
            <person name="Lipzen A."/>
            <person name="Grigoriev I.V."/>
            <person name="Henrissat B."/>
            <person name="Martin F.M."/>
            <person name="Bonfante P."/>
        </authorList>
    </citation>
    <scope>NUCLEOTIDE SEQUENCE [LARGE SCALE GENOMIC DNA]</scope>
    <source>
        <strain evidence="2 3">BEG34</strain>
    </source>
</reference>
<keyword evidence="3" id="KW-1185">Reference proteome</keyword>
<organism evidence="2 3">
    <name type="scientific">Gigaspora margarita</name>
    <dbReference type="NCBI Taxonomy" id="4874"/>
    <lineage>
        <taxon>Eukaryota</taxon>
        <taxon>Fungi</taxon>
        <taxon>Fungi incertae sedis</taxon>
        <taxon>Mucoromycota</taxon>
        <taxon>Glomeromycotina</taxon>
        <taxon>Glomeromycetes</taxon>
        <taxon>Diversisporales</taxon>
        <taxon>Gigasporaceae</taxon>
        <taxon>Gigaspora</taxon>
    </lineage>
</organism>
<dbReference type="AlphaFoldDB" id="A0A8H3X3E6"/>
<evidence type="ECO:0000313" key="2">
    <source>
        <dbReference type="EMBL" id="KAF0404382.1"/>
    </source>
</evidence>
<dbReference type="Proteomes" id="UP000439903">
    <property type="component" value="Unassembled WGS sequence"/>
</dbReference>
<comment type="caution">
    <text evidence="2">The sequence shown here is derived from an EMBL/GenBank/DDBJ whole genome shotgun (WGS) entry which is preliminary data.</text>
</comment>
<proteinExistence type="predicted"/>
<sequence>MTCKYLADIHPNTKKKRKEKKKESFNLVMNNRKYLVWHLAVIFLAIVAVNCSEANEIKVDLTRYGNLVTARQYDDGKLLIVTSRQDDPELLYLIYQNGSVVSINYEDSINFKNSSTWIIENRYPLATNYVILIYYSQYDTKDDITMHGTIINLEGKITTDNFILFDHFNRSNEDKYSITEYNDISKSFMITYKKFNDLKWMKYAFSKINGIATPVSNGFIKLPRDGYNLSSYKTFAAIGGQHAIVYSTSNDTYNISSNDDYRYPNFAVYAHFVKDGLDQQSEQFLLYETYNRSLSLPLLTNCQAGFTSFKFQSNICVLEYYSIVGLIDFTKFIKFSSSGSVIQVDTISKTDFVYNSSSFLINNQSAIPLPYGGSIIFNTSTIYDLTVHDFYKILQIYSNLDTLSNSHQIFEDYYVDLESYGVFDNNTLWFVYGNNSYDRKLVAIDVERVYTDFGYENPAILSSYPELNMEIPLLFNDNINISLFFSIIPSFGNISVYQMVDQNTFLLRQIYPAFSHCLVNDTKTLSCQILSSTFNRINSNYTIVVDDNFVTSLFNEPLRGIKKGVWNVMTSKSYNSVISDSTEALLRLNSDGSSYFSSYNQSQLLDDLLQQIKESIPLMNDQLKITHSVQSDPSDFSKLLIEFSISKATDPLNEPSVNSIVKDLDIMIKNKYISALSDKKFMIFLDDQYGFQIKPNLWAEIRYKLLALVTIAFVLFVIYFWAQWHYPKGQNFIIFKLSLMILDLFFDCLFIIENGHDISFLFIPRHVNFIVIVYLVLLTVSLLFNLGLSFFIVINELQHNAKFFDWFINNVESVSIFTIIASTDVSALNILSSNFAGFTFFSAPISKKAEKLITYGVIIDLLIEDIPQFIIQIHSIT</sequence>
<gene>
    <name evidence="2" type="ORF">F8M41_009039</name>
</gene>
<feature type="transmembrane region" description="Helical" evidence="1">
    <location>
        <begin position="733"/>
        <end position="752"/>
    </location>
</feature>
<keyword evidence="1" id="KW-0472">Membrane</keyword>
<protein>
    <submittedName>
        <fullName evidence="2">Uncharacterized protein</fullName>
    </submittedName>
</protein>
<keyword evidence="1" id="KW-1133">Transmembrane helix</keyword>
<feature type="transmembrane region" description="Helical" evidence="1">
    <location>
        <begin position="772"/>
        <end position="794"/>
    </location>
</feature>
<evidence type="ECO:0000256" key="1">
    <source>
        <dbReference type="SAM" id="Phobius"/>
    </source>
</evidence>
<evidence type="ECO:0000313" key="3">
    <source>
        <dbReference type="Proteomes" id="UP000439903"/>
    </source>
</evidence>
<name>A0A8H3X3E6_GIGMA</name>
<accession>A0A8H3X3E6</accession>
<keyword evidence="1" id="KW-0812">Transmembrane</keyword>
<feature type="transmembrane region" description="Helical" evidence="1">
    <location>
        <begin position="701"/>
        <end position="721"/>
    </location>
</feature>